<accession>A0A9P6XGW6</accession>
<protein>
    <submittedName>
        <fullName evidence="2">Uncharacterized protein</fullName>
    </submittedName>
</protein>
<evidence type="ECO:0000313" key="2">
    <source>
        <dbReference type="EMBL" id="KAG1313191.1"/>
    </source>
</evidence>
<dbReference type="AlphaFoldDB" id="A0A9P6XGW6"/>
<proteinExistence type="predicted"/>
<feature type="signal peptide" evidence="1">
    <location>
        <begin position="1"/>
        <end position="18"/>
    </location>
</feature>
<dbReference type="Proteomes" id="UP000716291">
    <property type="component" value="Unassembled WGS sequence"/>
</dbReference>
<dbReference type="EMBL" id="JAANQT010000212">
    <property type="protein sequence ID" value="KAG1313191.1"/>
    <property type="molecule type" value="Genomic_DNA"/>
</dbReference>
<name>A0A9P6XGW6_RHIOR</name>
<gene>
    <name evidence="2" type="ORF">G6F64_002447</name>
</gene>
<feature type="chain" id="PRO_5040276459" evidence="1">
    <location>
        <begin position="19"/>
        <end position="235"/>
    </location>
</feature>
<dbReference type="InterPro" id="IPR021851">
    <property type="entry name" value="DUF3455"/>
</dbReference>
<keyword evidence="1" id="KW-0732">Signal</keyword>
<sequence>MKFFTVTTALVILQTVLADLLPELGSNAPTQVHVKNKLIPPPGHDLYDVFYAKGNRIYQCNPEKKGYQHWYSVQTHAFLYPTKDRQAPYDVFGTEIGQLTIAPLNGDNQMSNPLDTVAVMYYYPDGSWAGSSRPMATTSMDKGLAERIRAQHLDDHLVSVSKSTVDGYMSHAKYIVRLNTLDGTPPPAEECTIKGTVINKPFTAYFMLYTDSDGIVNLAKEKVVWDKMVEEYKPK</sequence>
<dbReference type="Pfam" id="PF11937">
    <property type="entry name" value="DUF3455"/>
    <property type="match status" value="1"/>
</dbReference>
<reference evidence="2" key="1">
    <citation type="journal article" date="2020" name="Microb. Genom.">
        <title>Genetic diversity of clinical and environmental Mucorales isolates obtained from an investigation of mucormycosis cases among solid organ transplant recipients.</title>
        <authorList>
            <person name="Nguyen M.H."/>
            <person name="Kaul D."/>
            <person name="Muto C."/>
            <person name="Cheng S.J."/>
            <person name="Richter R.A."/>
            <person name="Bruno V.M."/>
            <person name="Liu G."/>
            <person name="Beyhan S."/>
            <person name="Sundermann A.J."/>
            <person name="Mounaud S."/>
            <person name="Pasculle A.W."/>
            <person name="Nierman W.C."/>
            <person name="Driscoll E."/>
            <person name="Cumbie R."/>
            <person name="Clancy C.J."/>
            <person name="Dupont C.L."/>
        </authorList>
    </citation>
    <scope>NUCLEOTIDE SEQUENCE</scope>
    <source>
        <strain evidence="2">GL11</strain>
    </source>
</reference>
<dbReference type="OrthoDB" id="1859733at2759"/>
<keyword evidence="3" id="KW-1185">Reference proteome</keyword>
<organism evidence="2 3">
    <name type="scientific">Rhizopus oryzae</name>
    <name type="common">Mucormycosis agent</name>
    <name type="synonym">Rhizopus arrhizus var. delemar</name>
    <dbReference type="NCBI Taxonomy" id="64495"/>
    <lineage>
        <taxon>Eukaryota</taxon>
        <taxon>Fungi</taxon>
        <taxon>Fungi incertae sedis</taxon>
        <taxon>Mucoromycota</taxon>
        <taxon>Mucoromycotina</taxon>
        <taxon>Mucoromycetes</taxon>
        <taxon>Mucorales</taxon>
        <taxon>Mucorineae</taxon>
        <taxon>Rhizopodaceae</taxon>
        <taxon>Rhizopus</taxon>
    </lineage>
</organism>
<evidence type="ECO:0000256" key="1">
    <source>
        <dbReference type="SAM" id="SignalP"/>
    </source>
</evidence>
<evidence type="ECO:0000313" key="3">
    <source>
        <dbReference type="Proteomes" id="UP000716291"/>
    </source>
</evidence>
<comment type="caution">
    <text evidence="2">The sequence shown here is derived from an EMBL/GenBank/DDBJ whole genome shotgun (WGS) entry which is preliminary data.</text>
</comment>